<dbReference type="GO" id="GO:0004497">
    <property type="term" value="F:monooxygenase activity"/>
    <property type="evidence" value="ECO:0007669"/>
    <property type="project" value="UniProtKB-KW"/>
</dbReference>
<dbReference type="InterPro" id="IPR050744">
    <property type="entry name" value="AI-2_Isomerase_LsrG"/>
</dbReference>
<organism evidence="2 3">
    <name type="scientific">Gallaecimonas pentaromativorans</name>
    <dbReference type="NCBI Taxonomy" id="584787"/>
    <lineage>
        <taxon>Bacteria</taxon>
        <taxon>Pseudomonadati</taxon>
        <taxon>Pseudomonadota</taxon>
        <taxon>Gammaproteobacteria</taxon>
        <taxon>Enterobacterales</taxon>
        <taxon>Gallaecimonadaceae</taxon>
        <taxon>Gallaecimonas</taxon>
    </lineage>
</organism>
<dbReference type="PANTHER" id="PTHR33336">
    <property type="entry name" value="QUINOL MONOOXYGENASE YGIN-RELATED"/>
    <property type="match status" value="1"/>
</dbReference>
<dbReference type="InterPro" id="IPR011008">
    <property type="entry name" value="Dimeric_a/b-barrel"/>
</dbReference>
<dbReference type="Pfam" id="PF03992">
    <property type="entry name" value="ABM"/>
    <property type="match status" value="1"/>
</dbReference>
<gene>
    <name evidence="2" type="ORF">EDC28_105144</name>
</gene>
<dbReference type="STRING" id="584787.GCA_001247655_02892"/>
<dbReference type="Proteomes" id="UP000268033">
    <property type="component" value="Unassembled WGS sequence"/>
</dbReference>
<dbReference type="AlphaFoldDB" id="A0A3N1P151"/>
<sequence>MHEELAVVATIVAEQGFEAEVLAALKAVELKTQDEDGCLYYHLYRDSADSTRLVMLERWRDQAALDAHIAAAPFQALAQALEGKAQLQVTTLSREP</sequence>
<evidence type="ECO:0000259" key="1">
    <source>
        <dbReference type="PROSITE" id="PS51725"/>
    </source>
</evidence>
<protein>
    <submittedName>
        <fullName evidence="2">Quinol monooxygenase YgiN</fullName>
    </submittedName>
</protein>
<keyword evidence="3" id="KW-1185">Reference proteome</keyword>
<keyword evidence="2" id="KW-0503">Monooxygenase</keyword>
<comment type="caution">
    <text evidence="2">The sequence shown here is derived from an EMBL/GenBank/DDBJ whole genome shotgun (WGS) entry which is preliminary data.</text>
</comment>
<keyword evidence="2" id="KW-0560">Oxidoreductase</keyword>
<evidence type="ECO:0000313" key="2">
    <source>
        <dbReference type="EMBL" id="ROQ25834.1"/>
    </source>
</evidence>
<accession>A0A3N1P151</accession>
<feature type="domain" description="ABM" evidence="1">
    <location>
        <begin position="5"/>
        <end position="93"/>
    </location>
</feature>
<reference evidence="2 3" key="1">
    <citation type="submission" date="2018-11" db="EMBL/GenBank/DDBJ databases">
        <title>Genomic Encyclopedia of Type Strains, Phase IV (KMG-IV): sequencing the most valuable type-strain genomes for metagenomic binning, comparative biology and taxonomic classification.</title>
        <authorList>
            <person name="Goeker M."/>
        </authorList>
    </citation>
    <scope>NUCLEOTIDE SEQUENCE [LARGE SCALE GENOMIC DNA]</scope>
    <source>
        <strain evidence="2 3">DSM 21945</strain>
    </source>
</reference>
<evidence type="ECO:0000313" key="3">
    <source>
        <dbReference type="Proteomes" id="UP000268033"/>
    </source>
</evidence>
<dbReference type="SUPFAM" id="SSF54909">
    <property type="entry name" value="Dimeric alpha+beta barrel"/>
    <property type="match status" value="1"/>
</dbReference>
<dbReference type="InterPro" id="IPR007138">
    <property type="entry name" value="ABM_dom"/>
</dbReference>
<dbReference type="RefSeq" id="WP_123421582.1">
    <property type="nucleotide sequence ID" value="NZ_RJUL01000005.1"/>
</dbReference>
<proteinExistence type="predicted"/>
<dbReference type="PANTHER" id="PTHR33336:SF15">
    <property type="entry name" value="ABM DOMAIN-CONTAINING PROTEIN"/>
    <property type="match status" value="1"/>
</dbReference>
<dbReference type="EMBL" id="RJUL01000005">
    <property type="protein sequence ID" value="ROQ25834.1"/>
    <property type="molecule type" value="Genomic_DNA"/>
</dbReference>
<name>A0A3N1P151_9GAMM</name>
<dbReference type="Gene3D" id="3.30.70.100">
    <property type="match status" value="1"/>
</dbReference>
<dbReference type="PROSITE" id="PS51725">
    <property type="entry name" value="ABM"/>
    <property type="match status" value="1"/>
</dbReference>